<feature type="active site" evidence="7">
    <location>
        <position position="221"/>
    </location>
</feature>
<dbReference type="PANTHER" id="PTHR43390:SF1">
    <property type="entry name" value="CHLOROPLAST PROCESSING PEPTIDASE"/>
    <property type="match status" value="1"/>
</dbReference>
<name>A0A316G1B8_9GAMM</name>
<evidence type="ECO:0000256" key="4">
    <source>
        <dbReference type="ARBA" id="ARBA00019232"/>
    </source>
</evidence>
<dbReference type="InterPro" id="IPR019757">
    <property type="entry name" value="Pept_S26A_signal_pept_1_Lys-AS"/>
</dbReference>
<dbReference type="GO" id="GO:0006465">
    <property type="term" value="P:signal peptide processing"/>
    <property type="evidence" value="ECO:0007669"/>
    <property type="project" value="InterPro"/>
</dbReference>
<dbReference type="CDD" id="cd06530">
    <property type="entry name" value="S26_SPase_I"/>
    <property type="match status" value="1"/>
</dbReference>
<keyword evidence="12" id="KW-1185">Reference proteome</keyword>
<dbReference type="InterPro" id="IPR019533">
    <property type="entry name" value="Peptidase_S26"/>
</dbReference>
<dbReference type="PROSITE" id="PS00760">
    <property type="entry name" value="SPASE_I_2"/>
    <property type="match status" value="1"/>
</dbReference>
<dbReference type="PROSITE" id="PS00501">
    <property type="entry name" value="SPASE_I_1"/>
    <property type="match status" value="1"/>
</dbReference>
<feature type="active site" evidence="7">
    <location>
        <position position="166"/>
    </location>
</feature>
<gene>
    <name evidence="11" type="ORF">C8D97_101320</name>
</gene>
<keyword evidence="5 8" id="KW-0645">Protease</keyword>
<evidence type="ECO:0000313" key="12">
    <source>
        <dbReference type="Proteomes" id="UP000245790"/>
    </source>
</evidence>
<feature type="transmembrane region" description="Helical" evidence="8">
    <location>
        <begin position="84"/>
        <end position="103"/>
    </location>
</feature>
<dbReference type="GO" id="GO:0016020">
    <property type="term" value="C:membrane"/>
    <property type="evidence" value="ECO:0007669"/>
    <property type="project" value="UniProtKB-SubCell"/>
</dbReference>
<keyword evidence="6 8" id="KW-0378">Hydrolase</keyword>
<dbReference type="EC" id="3.4.21.89" evidence="3 8"/>
<dbReference type="PRINTS" id="PR00727">
    <property type="entry name" value="LEADERPTASE"/>
</dbReference>
<organism evidence="11 12">
    <name type="scientific">Pleionea mediterranea</name>
    <dbReference type="NCBI Taxonomy" id="523701"/>
    <lineage>
        <taxon>Bacteria</taxon>
        <taxon>Pseudomonadati</taxon>
        <taxon>Pseudomonadota</taxon>
        <taxon>Gammaproteobacteria</taxon>
        <taxon>Oceanospirillales</taxon>
        <taxon>Pleioneaceae</taxon>
        <taxon>Pleionea</taxon>
    </lineage>
</organism>
<feature type="domain" description="Peptidase S26" evidence="10">
    <location>
        <begin position="136"/>
        <end position="383"/>
    </location>
</feature>
<comment type="catalytic activity">
    <reaction evidence="1 8">
        <text>Cleavage of hydrophobic, N-terminal signal or leader sequences from secreted and periplasmic proteins.</text>
        <dbReference type="EC" id="3.4.21.89"/>
    </reaction>
</comment>
<evidence type="ECO:0000256" key="9">
    <source>
        <dbReference type="RuleBase" id="RU362042"/>
    </source>
</evidence>
<dbReference type="InterPro" id="IPR036286">
    <property type="entry name" value="LexA/Signal_pep-like_sf"/>
</dbReference>
<dbReference type="NCBIfam" id="TIGR02227">
    <property type="entry name" value="sigpep_I_bact"/>
    <property type="match status" value="2"/>
</dbReference>
<proteinExistence type="inferred from homology"/>
<accession>A0A316G1B8</accession>
<dbReference type="SUPFAM" id="SSF51306">
    <property type="entry name" value="LexA/Signal peptidase"/>
    <property type="match status" value="1"/>
</dbReference>
<dbReference type="InterPro" id="IPR019756">
    <property type="entry name" value="Pept_S26A_signal_pept_1_Ser-AS"/>
</dbReference>
<evidence type="ECO:0000256" key="1">
    <source>
        <dbReference type="ARBA" id="ARBA00000677"/>
    </source>
</evidence>
<feature type="transmembrane region" description="Helical" evidence="8">
    <location>
        <begin position="60"/>
        <end position="78"/>
    </location>
</feature>
<reference evidence="11 12" key="1">
    <citation type="submission" date="2018-05" db="EMBL/GenBank/DDBJ databases">
        <title>Genomic Encyclopedia of Type Strains, Phase IV (KMG-IV): sequencing the most valuable type-strain genomes for metagenomic binning, comparative biology and taxonomic classification.</title>
        <authorList>
            <person name="Goeker M."/>
        </authorList>
    </citation>
    <scope>NUCLEOTIDE SEQUENCE [LARGE SCALE GENOMIC DNA]</scope>
    <source>
        <strain evidence="11 12">DSM 25350</strain>
    </source>
</reference>
<keyword evidence="8" id="KW-0472">Membrane</keyword>
<evidence type="ECO:0000256" key="8">
    <source>
        <dbReference type="RuleBase" id="RU003993"/>
    </source>
</evidence>
<dbReference type="Pfam" id="PF10502">
    <property type="entry name" value="Peptidase_S26"/>
    <property type="match status" value="1"/>
</dbReference>
<comment type="caution">
    <text evidence="11">The sequence shown here is derived from an EMBL/GenBank/DDBJ whole genome shotgun (WGS) entry which is preliminary data.</text>
</comment>
<comment type="similarity">
    <text evidence="2 9">Belongs to the peptidase S26 family.</text>
</comment>
<evidence type="ECO:0000256" key="7">
    <source>
        <dbReference type="PIRSR" id="PIRSR600223-1"/>
    </source>
</evidence>
<dbReference type="OrthoDB" id="9815782at2"/>
<evidence type="ECO:0000256" key="3">
    <source>
        <dbReference type="ARBA" id="ARBA00013208"/>
    </source>
</evidence>
<evidence type="ECO:0000256" key="2">
    <source>
        <dbReference type="ARBA" id="ARBA00009370"/>
    </source>
</evidence>
<dbReference type="AlphaFoldDB" id="A0A316G1B8"/>
<dbReference type="Proteomes" id="UP000245790">
    <property type="component" value="Unassembled WGS sequence"/>
</dbReference>
<sequence>MDFQTFLVVAFVISTIVSGLDKWVWSKQRRDQMNAAKQKKRNLDFDTAEKILAKPSWVEFSDSMFVLTCVAAIVWLMLPNFELILVVALGISFVITLVEKLYLEKKKKQQVHELYQRHSHPDEKEVQSISKMPWWIDYGWSFFPLLLIIVSLRSFFYEPFKIPSGSMKPTLWVHDFILVNKFAYGLRLPVTKTKLTDGAKPKRGDVVVFRAPHEPEKDYIKRLIALPGDTVYYTPSQQVFIKPNCRTEQAIAAAKKANLTCGVKNKIRQTLVSARGFEGADVYQENLAGVSHDILIEPEAKGVDRYSAQFVSRYNDAVRAGEKVNKRQLFASVGAYYEDWKKGVVVPENSFFVMGDNRNHSSDARFWGFVPESMMVGKAEAIWLHLEFGFEEKGGILSYIPTGVNFDRVGAIK</sequence>
<evidence type="ECO:0000256" key="5">
    <source>
        <dbReference type="ARBA" id="ARBA00022670"/>
    </source>
</evidence>
<dbReference type="InterPro" id="IPR000223">
    <property type="entry name" value="Pept_S26A_signal_pept_1"/>
</dbReference>
<comment type="subcellular location">
    <subcellularLocation>
        <location evidence="9">Membrane</location>
        <topology evidence="9">Multi-pass membrane protein</topology>
    </subcellularLocation>
</comment>
<feature type="transmembrane region" description="Helical" evidence="8">
    <location>
        <begin position="138"/>
        <end position="157"/>
    </location>
</feature>
<feature type="transmembrane region" description="Helical" evidence="8">
    <location>
        <begin position="6"/>
        <end position="25"/>
    </location>
</feature>
<comment type="caution">
    <text evidence="8">Lacks conserved residue(s) required for the propagation of feature annotation.</text>
</comment>
<dbReference type="GO" id="GO:0009003">
    <property type="term" value="F:signal peptidase activity"/>
    <property type="evidence" value="ECO:0007669"/>
    <property type="project" value="UniProtKB-EC"/>
</dbReference>
<dbReference type="EMBL" id="QGGU01000001">
    <property type="protein sequence ID" value="PWK54472.1"/>
    <property type="molecule type" value="Genomic_DNA"/>
</dbReference>
<protein>
    <recommendedName>
        <fullName evidence="4 8">Signal peptidase I</fullName>
        <ecNumber evidence="3 8">3.4.21.89</ecNumber>
    </recommendedName>
</protein>
<dbReference type="PANTHER" id="PTHR43390">
    <property type="entry name" value="SIGNAL PEPTIDASE I"/>
    <property type="match status" value="1"/>
</dbReference>
<keyword evidence="8" id="KW-1133">Transmembrane helix</keyword>
<evidence type="ECO:0000313" key="11">
    <source>
        <dbReference type="EMBL" id="PWK54472.1"/>
    </source>
</evidence>
<keyword evidence="8" id="KW-0812">Transmembrane</keyword>
<evidence type="ECO:0000256" key="6">
    <source>
        <dbReference type="ARBA" id="ARBA00022801"/>
    </source>
</evidence>
<evidence type="ECO:0000259" key="10">
    <source>
        <dbReference type="Pfam" id="PF10502"/>
    </source>
</evidence>
<dbReference type="GO" id="GO:0004252">
    <property type="term" value="F:serine-type endopeptidase activity"/>
    <property type="evidence" value="ECO:0007669"/>
    <property type="project" value="InterPro"/>
</dbReference>
<dbReference type="Gene3D" id="2.10.109.10">
    <property type="entry name" value="Umud Fragment, subunit A"/>
    <property type="match status" value="1"/>
</dbReference>